<dbReference type="Gene3D" id="3.40.50.1580">
    <property type="entry name" value="Nucleoside phosphorylase domain"/>
    <property type="match status" value="1"/>
</dbReference>
<accession>A0AAV9VRR9</accession>
<sequence>MSSNRDGFDIGIICALPLEARAVKAMLEEVNEEIGYGADNGGTGKTPADTNTYTIGKIGHHKVVLVHMSGMGKIPAAAAATNLKQSFGSIKLALLVGICGGAPGKGAESIMLGDVVVGKQVVHYDFGREHENGFQRKDNPEDRPSKQNSEIQSFIRKLEAGKGALEEKTYEHLAAMLESLSPEQIDDLQDNLYPPDCWHIHQNHKYCDGQRCKNCEEICDSALKSSCEELKCDQDALIRRGERKQKPNIHFGWVASGDKVIKSAAVRDKIAEKEGIIAFDMEAAGVWDYLPCILIKGVSDYADSHKNGRWQEYAAIAAAACAKAILEQWDRADKQHQQYQVKNQFNNHNSKIAYQADQANNYGTQHFTF</sequence>
<feature type="region of interest" description="Disordered" evidence="1">
    <location>
        <begin position="129"/>
        <end position="150"/>
    </location>
</feature>
<proteinExistence type="predicted"/>
<dbReference type="PANTHER" id="PTHR46082:SF6">
    <property type="entry name" value="AAA+ ATPASE DOMAIN-CONTAINING PROTEIN-RELATED"/>
    <property type="match status" value="1"/>
</dbReference>
<dbReference type="Proteomes" id="UP001370758">
    <property type="component" value="Unassembled WGS sequence"/>
</dbReference>
<dbReference type="InterPro" id="IPR053137">
    <property type="entry name" value="NLR-like"/>
</dbReference>
<dbReference type="InterPro" id="IPR035994">
    <property type="entry name" value="Nucleoside_phosphorylase_sf"/>
</dbReference>
<reference evidence="3 4" key="1">
    <citation type="submission" date="2023-08" db="EMBL/GenBank/DDBJ databases">
        <authorList>
            <person name="Palmer J.M."/>
        </authorList>
    </citation>
    <scope>NUCLEOTIDE SEQUENCE [LARGE SCALE GENOMIC DNA]</scope>
    <source>
        <strain evidence="3 4">TWF481</strain>
    </source>
</reference>
<organism evidence="3 4">
    <name type="scientific">Arthrobotrys musiformis</name>
    <dbReference type="NCBI Taxonomy" id="47236"/>
    <lineage>
        <taxon>Eukaryota</taxon>
        <taxon>Fungi</taxon>
        <taxon>Dikarya</taxon>
        <taxon>Ascomycota</taxon>
        <taxon>Pezizomycotina</taxon>
        <taxon>Orbiliomycetes</taxon>
        <taxon>Orbiliales</taxon>
        <taxon>Orbiliaceae</taxon>
        <taxon>Arthrobotrys</taxon>
    </lineage>
</organism>
<dbReference type="AlphaFoldDB" id="A0AAV9VRR9"/>
<dbReference type="EMBL" id="JAVHJL010000012">
    <property type="protein sequence ID" value="KAK6495512.1"/>
    <property type="molecule type" value="Genomic_DNA"/>
</dbReference>
<dbReference type="GO" id="GO:0003824">
    <property type="term" value="F:catalytic activity"/>
    <property type="evidence" value="ECO:0007669"/>
    <property type="project" value="InterPro"/>
</dbReference>
<dbReference type="CDD" id="cd09008">
    <property type="entry name" value="MTAN"/>
    <property type="match status" value="1"/>
</dbReference>
<dbReference type="GO" id="GO:0009116">
    <property type="term" value="P:nucleoside metabolic process"/>
    <property type="evidence" value="ECO:0007669"/>
    <property type="project" value="InterPro"/>
</dbReference>
<feature type="domain" description="Nucleoside phosphorylase" evidence="2">
    <location>
        <begin position="9"/>
        <end position="320"/>
    </location>
</feature>
<name>A0AAV9VRR9_9PEZI</name>
<dbReference type="InterPro" id="IPR000845">
    <property type="entry name" value="Nucleoside_phosphorylase_d"/>
</dbReference>
<dbReference type="SUPFAM" id="SSF53167">
    <property type="entry name" value="Purine and uridine phosphorylases"/>
    <property type="match status" value="1"/>
</dbReference>
<gene>
    <name evidence="3" type="ORF">TWF481_002562</name>
</gene>
<evidence type="ECO:0000256" key="1">
    <source>
        <dbReference type="SAM" id="MobiDB-lite"/>
    </source>
</evidence>
<dbReference type="PANTHER" id="PTHR46082">
    <property type="entry name" value="ATP/GTP-BINDING PROTEIN-RELATED"/>
    <property type="match status" value="1"/>
</dbReference>
<comment type="caution">
    <text evidence="3">The sequence shown here is derived from an EMBL/GenBank/DDBJ whole genome shotgun (WGS) entry which is preliminary data.</text>
</comment>
<protein>
    <recommendedName>
        <fullName evidence="2">Nucleoside phosphorylase domain-containing protein</fullName>
    </recommendedName>
</protein>
<evidence type="ECO:0000313" key="3">
    <source>
        <dbReference type="EMBL" id="KAK6495512.1"/>
    </source>
</evidence>
<feature type="compositionally biased region" description="Basic and acidic residues" evidence="1">
    <location>
        <begin position="129"/>
        <end position="145"/>
    </location>
</feature>
<evidence type="ECO:0000259" key="2">
    <source>
        <dbReference type="Pfam" id="PF01048"/>
    </source>
</evidence>
<keyword evidence="4" id="KW-1185">Reference proteome</keyword>
<evidence type="ECO:0000313" key="4">
    <source>
        <dbReference type="Proteomes" id="UP001370758"/>
    </source>
</evidence>
<dbReference type="Pfam" id="PF01048">
    <property type="entry name" value="PNP_UDP_1"/>
    <property type="match status" value="1"/>
</dbReference>